<keyword evidence="2" id="KW-1185">Reference proteome</keyword>
<sequence length="23" mass="2730">MAYFCPHGQRHECVAWPCDTYTN</sequence>
<organism evidence="1 2">
    <name type="scientific">Gossypium arboreum</name>
    <name type="common">Tree cotton</name>
    <name type="synonym">Gossypium nanking</name>
    <dbReference type="NCBI Taxonomy" id="29729"/>
    <lineage>
        <taxon>Eukaryota</taxon>
        <taxon>Viridiplantae</taxon>
        <taxon>Streptophyta</taxon>
        <taxon>Embryophyta</taxon>
        <taxon>Tracheophyta</taxon>
        <taxon>Spermatophyta</taxon>
        <taxon>Magnoliopsida</taxon>
        <taxon>eudicotyledons</taxon>
        <taxon>Gunneridae</taxon>
        <taxon>Pentapetalae</taxon>
        <taxon>rosids</taxon>
        <taxon>malvids</taxon>
        <taxon>Malvales</taxon>
        <taxon>Malvaceae</taxon>
        <taxon>Malvoideae</taxon>
        <taxon>Gossypium</taxon>
    </lineage>
</organism>
<accession>A0A0B0NDR9</accession>
<reference evidence="2" key="1">
    <citation type="submission" date="2014-09" db="EMBL/GenBank/DDBJ databases">
        <authorList>
            <person name="Mudge J."/>
            <person name="Ramaraj T."/>
            <person name="Lindquist I.E."/>
            <person name="Bharti A.K."/>
            <person name="Sundararajan A."/>
            <person name="Cameron C.T."/>
            <person name="Woodward J.E."/>
            <person name="May G.D."/>
            <person name="Brubaker C."/>
            <person name="Broadhvest J."/>
            <person name="Wilkins T.A."/>
        </authorList>
    </citation>
    <scope>NUCLEOTIDE SEQUENCE</scope>
    <source>
        <strain evidence="2">cv. AKA8401</strain>
    </source>
</reference>
<gene>
    <name evidence="1" type="ORF">F383_14438</name>
</gene>
<evidence type="ECO:0000313" key="2">
    <source>
        <dbReference type="Proteomes" id="UP000032142"/>
    </source>
</evidence>
<protein>
    <submittedName>
        <fullName evidence="1">Uncharacterized protein</fullName>
    </submittedName>
</protein>
<name>A0A0B0NDR9_GOSAR</name>
<evidence type="ECO:0000313" key="1">
    <source>
        <dbReference type="EMBL" id="KHG09186.1"/>
    </source>
</evidence>
<dbReference type="Proteomes" id="UP000032142">
    <property type="component" value="Unassembled WGS sequence"/>
</dbReference>
<dbReference type="AlphaFoldDB" id="A0A0B0NDR9"/>
<dbReference type="EMBL" id="JRRC01532764">
    <property type="protein sequence ID" value="KHG09186.1"/>
    <property type="molecule type" value="Genomic_DNA"/>
</dbReference>
<comment type="caution">
    <text evidence="1">The sequence shown here is derived from an EMBL/GenBank/DDBJ whole genome shotgun (WGS) entry which is preliminary data.</text>
</comment>
<proteinExistence type="predicted"/>